<gene>
    <name evidence="1" type="ORF">ACHAW5_009458</name>
</gene>
<protein>
    <submittedName>
        <fullName evidence="1">Uncharacterized protein</fullName>
    </submittedName>
</protein>
<comment type="caution">
    <text evidence="1">The sequence shown here is derived from an EMBL/GenBank/DDBJ whole genome shotgun (WGS) entry which is preliminary data.</text>
</comment>
<proteinExistence type="predicted"/>
<dbReference type="Proteomes" id="UP001530315">
    <property type="component" value="Unassembled WGS sequence"/>
</dbReference>
<evidence type="ECO:0000313" key="2">
    <source>
        <dbReference type="Proteomes" id="UP001530315"/>
    </source>
</evidence>
<dbReference type="EMBL" id="JALLAZ020000318">
    <property type="protein sequence ID" value="KAL3797995.1"/>
    <property type="molecule type" value="Genomic_DNA"/>
</dbReference>
<name>A0ABD3QCX1_9STRA</name>
<dbReference type="AlphaFoldDB" id="A0ABD3QCX1"/>
<keyword evidence="2" id="KW-1185">Reference proteome</keyword>
<organism evidence="1 2">
    <name type="scientific">Stephanodiscus triporus</name>
    <dbReference type="NCBI Taxonomy" id="2934178"/>
    <lineage>
        <taxon>Eukaryota</taxon>
        <taxon>Sar</taxon>
        <taxon>Stramenopiles</taxon>
        <taxon>Ochrophyta</taxon>
        <taxon>Bacillariophyta</taxon>
        <taxon>Coscinodiscophyceae</taxon>
        <taxon>Thalassiosirophycidae</taxon>
        <taxon>Stephanodiscales</taxon>
        <taxon>Stephanodiscaceae</taxon>
        <taxon>Stephanodiscus</taxon>
    </lineage>
</organism>
<evidence type="ECO:0000313" key="1">
    <source>
        <dbReference type="EMBL" id="KAL3797995.1"/>
    </source>
</evidence>
<reference evidence="1 2" key="1">
    <citation type="submission" date="2024-10" db="EMBL/GenBank/DDBJ databases">
        <title>Updated reference genomes for cyclostephanoid diatoms.</title>
        <authorList>
            <person name="Roberts W.R."/>
            <person name="Alverson A.J."/>
        </authorList>
    </citation>
    <scope>NUCLEOTIDE SEQUENCE [LARGE SCALE GENOMIC DNA]</scope>
    <source>
        <strain evidence="1 2">AJA276-08</strain>
    </source>
</reference>
<accession>A0ABD3QCX1</accession>
<sequence length="61" mass="6626">MVSLCRRSGIVKLTQTGGQKAFARPAEEFTPPAWGCGVGAMRMSITWRTSAVSSLKMARDH</sequence>